<reference evidence="1" key="1">
    <citation type="journal article" date="2021" name="bioRxiv">
        <title>Whole Genome Assembly and Annotation of Northern Wild Rice, Zizania palustris L., Supports a Whole Genome Duplication in the Zizania Genus.</title>
        <authorList>
            <person name="Haas M."/>
            <person name="Kono T."/>
            <person name="Macchietto M."/>
            <person name="Millas R."/>
            <person name="McGilp L."/>
            <person name="Shao M."/>
            <person name="Duquette J."/>
            <person name="Hirsch C.N."/>
            <person name="Kimball J."/>
        </authorList>
    </citation>
    <scope>NUCLEOTIDE SEQUENCE</scope>
    <source>
        <tissue evidence="1">Fresh leaf tissue</tissue>
    </source>
</reference>
<reference evidence="1" key="2">
    <citation type="submission" date="2021-02" db="EMBL/GenBank/DDBJ databases">
        <authorList>
            <person name="Kimball J.A."/>
            <person name="Haas M.W."/>
            <person name="Macchietto M."/>
            <person name="Kono T."/>
            <person name="Duquette J."/>
            <person name="Shao M."/>
        </authorList>
    </citation>
    <scope>NUCLEOTIDE SEQUENCE</scope>
    <source>
        <tissue evidence="1">Fresh leaf tissue</tissue>
    </source>
</reference>
<sequence>MRGREPAEFPSRIKPREGGTFLCPRLQLCSPPPRIDAAFKVDARARGNAPSRMAAISPSQAGLAMTPTNRPCTHS</sequence>
<gene>
    <name evidence="1" type="ORF">GUJ93_ZPchr0007g3705</name>
</gene>
<proteinExistence type="predicted"/>
<dbReference type="Proteomes" id="UP000729402">
    <property type="component" value="Unassembled WGS sequence"/>
</dbReference>
<evidence type="ECO:0000313" key="1">
    <source>
        <dbReference type="EMBL" id="KAG8078265.1"/>
    </source>
</evidence>
<organism evidence="1 2">
    <name type="scientific">Zizania palustris</name>
    <name type="common">Northern wild rice</name>
    <dbReference type="NCBI Taxonomy" id="103762"/>
    <lineage>
        <taxon>Eukaryota</taxon>
        <taxon>Viridiplantae</taxon>
        <taxon>Streptophyta</taxon>
        <taxon>Embryophyta</taxon>
        <taxon>Tracheophyta</taxon>
        <taxon>Spermatophyta</taxon>
        <taxon>Magnoliopsida</taxon>
        <taxon>Liliopsida</taxon>
        <taxon>Poales</taxon>
        <taxon>Poaceae</taxon>
        <taxon>BOP clade</taxon>
        <taxon>Oryzoideae</taxon>
        <taxon>Oryzeae</taxon>
        <taxon>Zizaniinae</taxon>
        <taxon>Zizania</taxon>
    </lineage>
</organism>
<comment type="caution">
    <text evidence="1">The sequence shown here is derived from an EMBL/GenBank/DDBJ whole genome shotgun (WGS) entry which is preliminary data.</text>
</comment>
<protein>
    <submittedName>
        <fullName evidence="1">Uncharacterized protein</fullName>
    </submittedName>
</protein>
<dbReference type="EMBL" id="JAAALK010000282">
    <property type="protein sequence ID" value="KAG8078265.1"/>
    <property type="molecule type" value="Genomic_DNA"/>
</dbReference>
<keyword evidence="2" id="KW-1185">Reference proteome</keyword>
<accession>A0A8J5T8P9</accession>
<evidence type="ECO:0000313" key="2">
    <source>
        <dbReference type="Proteomes" id="UP000729402"/>
    </source>
</evidence>
<dbReference type="AlphaFoldDB" id="A0A8J5T8P9"/>
<name>A0A8J5T8P9_ZIZPA</name>